<feature type="region of interest" description="Disordered" evidence="1">
    <location>
        <begin position="75"/>
        <end position="98"/>
    </location>
</feature>
<dbReference type="Proteomes" id="UP001327225">
    <property type="component" value="Chromosome"/>
</dbReference>
<evidence type="ECO:0008006" key="4">
    <source>
        <dbReference type="Google" id="ProtNLM"/>
    </source>
</evidence>
<protein>
    <recommendedName>
        <fullName evidence="4">MarR family transcriptional regulator</fullName>
    </recommendedName>
</protein>
<feature type="compositionally biased region" description="Low complexity" evidence="1">
    <location>
        <begin position="84"/>
        <end position="98"/>
    </location>
</feature>
<name>A0ABZ0ZJR1_9ACTN</name>
<keyword evidence="3" id="KW-1185">Reference proteome</keyword>
<evidence type="ECO:0000313" key="3">
    <source>
        <dbReference type="Proteomes" id="UP001327225"/>
    </source>
</evidence>
<organism evidence="2 3">
    <name type="scientific">Nocardioides bizhenqiangii</name>
    <dbReference type="NCBI Taxonomy" id="3095076"/>
    <lineage>
        <taxon>Bacteria</taxon>
        <taxon>Bacillati</taxon>
        <taxon>Actinomycetota</taxon>
        <taxon>Actinomycetes</taxon>
        <taxon>Propionibacteriales</taxon>
        <taxon>Nocardioidaceae</taxon>
        <taxon>Nocardioides</taxon>
    </lineage>
</organism>
<dbReference type="EMBL" id="CP141059">
    <property type="protein sequence ID" value="WQQ24716.1"/>
    <property type="molecule type" value="Genomic_DNA"/>
</dbReference>
<dbReference type="RefSeq" id="WP_322455222.1">
    <property type="nucleotide sequence ID" value="NZ_CP141059.1"/>
</dbReference>
<reference evidence="3" key="1">
    <citation type="submission" date="2023-12" db="EMBL/GenBank/DDBJ databases">
        <title>Novel species in genus Nocardioides.</title>
        <authorList>
            <person name="Zhou H."/>
        </authorList>
    </citation>
    <scope>NUCLEOTIDE SEQUENCE [LARGE SCALE GENOMIC DNA]</scope>
    <source>
        <strain evidence="3">HM61</strain>
    </source>
</reference>
<proteinExistence type="predicted"/>
<evidence type="ECO:0000313" key="2">
    <source>
        <dbReference type="EMBL" id="WQQ24716.1"/>
    </source>
</evidence>
<evidence type="ECO:0000256" key="1">
    <source>
        <dbReference type="SAM" id="MobiDB-lite"/>
    </source>
</evidence>
<accession>A0ABZ0ZJR1</accession>
<gene>
    <name evidence="2" type="ORF">SHK19_12140</name>
</gene>
<sequence length="98" mass="10665">MAAETLQDVDYQLGEISGCEYMEKAGEAAVIADVPGWTQRSAANRYLTEEGWIKKDYSSFRSPDGEHSAHIVMAAEEASSPYLPSTSSTRTDDTPTAD</sequence>